<dbReference type="CDD" id="cd19481">
    <property type="entry name" value="RecA-like_protease"/>
    <property type="match status" value="1"/>
</dbReference>
<dbReference type="EMBL" id="JAKEKT020000008">
    <property type="protein sequence ID" value="KAL1648716.1"/>
    <property type="molecule type" value="Genomic_DNA"/>
</dbReference>
<dbReference type="Pfam" id="PF00004">
    <property type="entry name" value="AAA"/>
    <property type="match status" value="1"/>
</dbReference>
<gene>
    <name evidence="2" type="ORF">SLS58_001891</name>
</gene>
<evidence type="ECO:0000313" key="2">
    <source>
        <dbReference type="EMBL" id="KAL1648716.1"/>
    </source>
</evidence>
<dbReference type="Pfam" id="PF23232">
    <property type="entry name" value="AAA_lid_13"/>
    <property type="match status" value="1"/>
</dbReference>
<dbReference type="Pfam" id="PF22942">
    <property type="entry name" value="DUF7025"/>
    <property type="match status" value="1"/>
</dbReference>
<dbReference type="SMART" id="SM00382">
    <property type="entry name" value="AAA"/>
    <property type="match status" value="1"/>
</dbReference>
<dbReference type="SUPFAM" id="SSF52540">
    <property type="entry name" value="P-loop containing nucleoside triphosphate hydrolases"/>
    <property type="match status" value="1"/>
</dbReference>
<protein>
    <recommendedName>
        <fullName evidence="1">AAA+ ATPase domain-containing protein</fullName>
    </recommendedName>
</protein>
<proteinExistence type="predicted"/>
<dbReference type="InterPro" id="IPR003959">
    <property type="entry name" value="ATPase_AAA_core"/>
</dbReference>
<evidence type="ECO:0000259" key="1">
    <source>
        <dbReference type="SMART" id="SM00382"/>
    </source>
</evidence>
<dbReference type="Gene3D" id="3.40.50.300">
    <property type="entry name" value="P-loop containing nucleotide triphosphate hydrolases"/>
    <property type="match status" value="1"/>
</dbReference>
<accession>A0ABR3U094</accession>
<dbReference type="InterPro" id="IPR027417">
    <property type="entry name" value="P-loop_NTPase"/>
</dbReference>
<feature type="domain" description="AAA+ ATPase" evidence="1">
    <location>
        <begin position="580"/>
        <end position="705"/>
    </location>
</feature>
<evidence type="ECO:0000313" key="3">
    <source>
        <dbReference type="Proteomes" id="UP001521184"/>
    </source>
</evidence>
<dbReference type="PANTHER" id="PTHR46411:SF4">
    <property type="entry name" value="AAA+ ATPASE DOMAIN-CONTAINING PROTEIN"/>
    <property type="match status" value="1"/>
</dbReference>
<dbReference type="InterPro" id="IPR054289">
    <property type="entry name" value="DUF7025"/>
</dbReference>
<dbReference type="InterPro" id="IPR056599">
    <property type="entry name" value="AAA_lid_fung"/>
</dbReference>
<comment type="caution">
    <text evidence="2">The sequence shown here is derived from an EMBL/GenBank/DDBJ whole genome shotgun (WGS) entry which is preliminary data.</text>
</comment>
<sequence length="835" mass="95314">MDISDMKALIKRVFVDIYMHQWYIDQFDEATGCNNIVAITSLEPEKTCILVESWEQMVQPGWKITIEFRGKEGILDEILADIRNKKADQKENEEAGEKEPEPAPTADCDVSYAIHLYQQDGTSYPEYLRAVPCEKPPDYHFQEGSGKQTSIIHEVRKLFLGQAKRDGQYEYDGQLSNGDVLGRCVLHIHSPILLNALKAVIQFQNVIEEPDEKFSKSSEEVSSLDEGVYVYPFRDLYHHKDKLEVYKNSPNGCRAQHSEEYSEECGRHIDVLINYLYDQQSIRLRDAEAMWSRPVPATTFNWLWLLLKPGSMVYVPERGVVNAYIIETVRGGPRGQGSNARAQPYVVGIWNLDFNGKVLGRSQKIIQLSVFDGEREIRSLRLYPARFHEDKEGEKPLQQRLIERGKRFIEAVKAPTFQEYSGSSQFHGSRTPWEDEIGQEQANVHWPGPRQEGGELGSLTRIPACQCGQCEYEASKTSIYHSLAFDDYDDIDLHATSSLSDEQYMLCFSHVYAYALQDRLWDLLDVEGLKAPRIDKDVINTLVMRPESNKAMVKAICETYGQKQERENLFFADFIRGKGEGQVMLLHGPPGTGKTLTAESIAEYTKRPLLSITAADLGHEPDLLEKNLLRFFRNATKWDAIVLLDEADVFLERRSANDLRRNSIVSVFLRALDYFQGILFLTTNRVGSFDEAFMSRIHLQIGYAPLDDSARLQVWNNSFKKLSANHKQGGREIQYSFSAKEYVKSSKTLHSLRWNGREIRNAFQTAVALASFEAKQSGEQIPTVTEDHISQVVDMSSTFKDYMKSALQANDADIAYRDRLRNDRFKLVPMSDGTA</sequence>
<reference evidence="2 3" key="1">
    <citation type="journal article" date="2023" name="Plant Dis.">
        <title>First Report of Diplodia intermedia Causing Canker and Dieback Diseases on Apple Trees in Canada.</title>
        <authorList>
            <person name="Ellouze W."/>
            <person name="Ilyukhin E."/>
            <person name="Sulman M."/>
            <person name="Ali S."/>
        </authorList>
    </citation>
    <scope>NUCLEOTIDE SEQUENCE [LARGE SCALE GENOMIC DNA]</scope>
    <source>
        <strain evidence="2 3">M45-28</strain>
    </source>
</reference>
<keyword evidence="3" id="KW-1185">Reference proteome</keyword>
<dbReference type="PANTHER" id="PTHR46411">
    <property type="entry name" value="FAMILY ATPASE, PUTATIVE-RELATED"/>
    <property type="match status" value="1"/>
</dbReference>
<organism evidence="2 3">
    <name type="scientific">Diplodia intermedia</name>
    <dbReference type="NCBI Taxonomy" id="856260"/>
    <lineage>
        <taxon>Eukaryota</taxon>
        <taxon>Fungi</taxon>
        <taxon>Dikarya</taxon>
        <taxon>Ascomycota</taxon>
        <taxon>Pezizomycotina</taxon>
        <taxon>Dothideomycetes</taxon>
        <taxon>Dothideomycetes incertae sedis</taxon>
        <taxon>Botryosphaeriales</taxon>
        <taxon>Botryosphaeriaceae</taxon>
        <taxon>Diplodia</taxon>
    </lineage>
</organism>
<dbReference type="InterPro" id="IPR003593">
    <property type="entry name" value="AAA+_ATPase"/>
</dbReference>
<dbReference type="Proteomes" id="UP001521184">
    <property type="component" value="Unassembled WGS sequence"/>
</dbReference>
<name>A0ABR3U094_9PEZI</name>